<dbReference type="GO" id="GO:0005634">
    <property type="term" value="C:nucleus"/>
    <property type="evidence" value="ECO:0007669"/>
    <property type="project" value="UniProtKB-SubCell"/>
</dbReference>
<evidence type="ECO:0000256" key="5">
    <source>
        <dbReference type="ARBA" id="ARBA00023242"/>
    </source>
</evidence>
<keyword evidence="9" id="KW-1185">Reference proteome</keyword>
<dbReference type="AlphaFoldDB" id="A0A5B8N156"/>
<keyword evidence="5" id="KW-0539">Nucleus</keyword>
<dbReference type="GO" id="GO:0003700">
    <property type="term" value="F:DNA-binding transcription factor activity"/>
    <property type="evidence" value="ECO:0007669"/>
    <property type="project" value="InterPro"/>
</dbReference>
<comment type="subcellular location">
    <subcellularLocation>
        <location evidence="1">Nucleus</location>
    </subcellularLocation>
</comment>
<dbReference type="PANTHER" id="PTHR32467:SF90">
    <property type="entry name" value="AP2-LIKE ETHYLENE-RESPONSIVE TRANSCRIPTION FACTOR AIL1"/>
    <property type="match status" value="1"/>
</dbReference>
<dbReference type="InterPro" id="IPR001471">
    <property type="entry name" value="AP2/ERF_dom"/>
</dbReference>
<proteinExistence type="predicted"/>
<organism evidence="8 9">
    <name type="scientific">Chloropicon primus</name>
    <dbReference type="NCBI Taxonomy" id="1764295"/>
    <lineage>
        <taxon>Eukaryota</taxon>
        <taxon>Viridiplantae</taxon>
        <taxon>Chlorophyta</taxon>
        <taxon>Chloropicophyceae</taxon>
        <taxon>Chloropicales</taxon>
        <taxon>Chloropicaceae</taxon>
        <taxon>Chloropicon</taxon>
    </lineage>
</organism>
<keyword evidence="4" id="KW-0804">Transcription</keyword>
<feature type="region of interest" description="Disordered" evidence="6">
    <location>
        <begin position="63"/>
        <end position="83"/>
    </location>
</feature>
<protein>
    <recommendedName>
        <fullName evidence="7">AP2/ERF domain-containing protein</fullName>
    </recommendedName>
</protein>
<dbReference type="SUPFAM" id="SSF54171">
    <property type="entry name" value="DNA-binding domain"/>
    <property type="match status" value="1"/>
</dbReference>
<evidence type="ECO:0000256" key="3">
    <source>
        <dbReference type="ARBA" id="ARBA00023125"/>
    </source>
</evidence>
<dbReference type="PANTHER" id="PTHR32467">
    <property type="entry name" value="AP2-LIKE ETHYLENE-RESPONSIVE TRANSCRIPTION FACTOR"/>
    <property type="match status" value="1"/>
</dbReference>
<dbReference type="PROSITE" id="PS51032">
    <property type="entry name" value="AP2_ERF"/>
    <property type="match status" value="1"/>
</dbReference>
<feature type="region of interest" description="Disordered" evidence="6">
    <location>
        <begin position="427"/>
        <end position="450"/>
    </location>
</feature>
<feature type="compositionally biased region" description="Basic residues" evidence="6">
    <location>
        <begin position="63"/>
        <end position="75"/>
    </location>
</feature>
<dbReference type="EMBL" id="CP031053">
    <property type="protein sequence ID" value="QDZ26016.1"/>
    <property type="molecule type" value="Genomic_DNA"/>
</dbReference>
<evidence type="ECO:0000256" key="2">
    <source>
        <dbReference type="ARBA" id="ARBA00023015"/>
    </source>
</evidence>
<reference evidence="8 9" key="1">
    <citation type="submission" date="2018-07" db="EMBL/GenBank/DDBJ databases">
        <title>The complete nuclear genome of the prasinophyte Chloropicon primus (CCMP1205).</title>
        <authorList>
            <person name="Pombert J.-F."/>
            <person name="Otis C."/>
            <person name="Turmel M."/>
            <person name="Lemieux C."/>
        </authorList>
    </citation>
    <scope>NUCLEOTIDE SEQUENCE [LARGE SCALE GENOMIC DNA]</scope>
    <source>
        <strain evidence="8 9">CCMP1205</strain>
    </source>
</reference>
<evidence type="ECO:0000256" key="4">
    <source>
        <dbReference type="ARBA" id="ARBA00023163"/>
    </source>
</evidence>
<feature type="compositionally biased region" description="Polar residues" evidence="6">
    <location>
        <begin position="427"/>
        <end position="446"/>
    </location>
</feature>
<gene>
    <name evidence="8" type="ORF">A3770_20p85340</name>
</gene>
<evidence type="ECO:0000313" key="8">
    <source>
        <dbReference type="EMBL" id="QDZ26016.1"/>
    </source>
</evidence>
<dbReference type="SMART" id="SM00380">
    <property type="entry name" value="AP2"/>
    <property type="match status" value="1"/>
</dbReference>
<evidence type="ECO:0000256" key="1">
    <source>
        <dbReference type="ARBA" id="ARBA00004123"/>
    </source>
</evidence>
<keyword evidence="3" id="KW-0238">DNA-binding</keyword>
<evidence type="ECO:0000256" key="6">
    <source>
        <dbReference type="SAM" id="MobiDB-lite"/>
    </source>
</evidence>
<evidence type="ECO:0000313" key="9">
    <source>
        <dbReference type="Proteomes" id="UP000316726"/>
    </source>
</evidence>
<dbReference type="InterPro" id="IPR016177">
    <property type="entry name" value="DNA-bd_dom_sf"/>
</dbReference>
<feature type="region of interest" description="Disordered" evidence="6">
    <location>
        <begin position="1"/>
        <end position="31"/>
    </location>
</feature>
<accession>A0A5B8N156</accession>
<feature type="region of interest" description="Disordered" evidence="6">
    <location>
        <begin position="190"/>
        <end position="271"/>
    </location>
</feature>
<feature type="compositionally biased region" description="Polar residues" evidence="6">
    <location>
        <begin position="246"/>
        <end position="255"/>
    </location>
</feature>
<sequence length="579" mass="63236">MSEPMRGVMVKRGSEDGSTAQASAAVVSSPPPPSLGVLPRFCLSVTNADRAKDFIKVGRISKRSRGVGGQQRRRSSAATSASSGDMALATLDKVKHLGTPKLLADVETLTRNQMRSFLESLGCKKVSWKCEVLRKQIRAVITARGAGSQGKDDLRAAAESAHYTQKQIKNMAIEKIQKICLPPKAPAAQQRQVARQQSFVKNPPELERCAQETKRRRADDDNTSSDSAPTCTDSDGEVPHGRTSHGVCSSRSTAIPQPPPRATPQQPEEKESVMRLCGDVENLTRSQMRDFLHKLGVPKVSWKCETLRQQVKAVLEAKAEGETNLKQVAIEVGMTQALTTIQNSVNSNAETGAAARQVAAESKPAATMLPSNFLNLIQRQNSINVVGNERSHSEISRKLLKAVVHKGPKTQKTRMDGLLHSIRGAQGSSWFDNSQGQKAQSGTPTDSKGKKVVASECKFKGVTYSKATSKFEAHNWIWQRDGGEAEKGRQVYLGQYDTASEAAVAYDLSVLSDSRDQLTELMRLKDVRTKHSIRQILNLNNSFSSYEDKMEKILSISKAELISCLANKQGSIISLTKSI</sequence>
<keyword evidence="2" id="KW-0805">Transcription regulation</keyword>
<feature type="compositionally biased region" description="Polar residues" evidence="6">
    <location>
        <begin position="224"/>
        <end position="233"/>
    </location>
</feature>
<dbReference type="GO" id="GO:0003677">
    <property type="term" value="F:DNA binding"/>
    <property type="evidence" value="ECO:0007669"/>
    <property type="project" value="UniProtKB-KW"/>
</dbReference>
<name>A0A5B8N156_9CHLO</name>
<evidence type="ECO:0000259" key="7">
    <source>
        <dbReference type="PROSITE" id="PS51032"/>
    </source>
</evidence>
<feature type="domain" description="AP2/ERF" evidence="7">
    <location>
        <begin position="458"/>
        <end position="511"/>
    </location>
</feature>
<dbReference type="Proteomes" id="UP000316726">
    <property type="component" value="Chromosome 20"/>
</dbReference>
<feature type="compositionally biased region" description="Basic and acidic residues" evidence="6">
    <location>
        <begin position="204"/>
        <end position="220"/>
    </location>
</feature>
<dbReference type="Gene3D" id="3.30.730.10">
    <property type="entry name" value="AP2/ERF domain"/>
    <property type="match status" value="1"/>
</dbReference>
<dbReference type="InterPro" id="IPR036955">
    <property type="entry name" value="AP2/ERF_dom_sf"/>
</dbReference>